<keyword evidence="3" id="KW-1185">Reference proteome</keyword>
<dbReference type="InterPro" id="IPR001525">
    <property type="entry name" value="C5_MeTfrase"/>
</dbReference>
<protein>
    <submittedName>
        <fullName evidence="4">Uncharacterized protein LOC104228849</fullName>
    </submittedName>
</protein>
<reference evidence="3" key="1">
    <citation type="journal article" date="2013" name="Genome Biol.">
        <title>Reference genomes and transcriptomes of Nicotiana sylvestris and Nicotiana tomentosiformis.</title>
        <authorList>
            <person name="Sierro N."/>
            <person name="Battey J.N."/>
            <person name="Ouadi S."/>
            <person name="Bovet L."/>
            <person name="Goepfert S."/>
            <person name="Bakaher N."/>
            <person name="Peitsch M.C."/>
            <person name="Ivanov N.V."/>
        </authorList>
    </citation>
    <scope>NUCLEOTIDE SEQUENCE [LARGE SCALE GENOMIC DNA]</scope>
</reference>
<dbReference type="OrthoDB" id="1304413at2759"/>
<accession>A0A1U7WZQ1</accession>
<sequence length="304" mass="34254">MVTSWFLNSLTKEIGDSVIYSKSAKELWNSLEHRFGQSNGAKLYHLQKEVTKTVQGNNSIAGYFTTLKKLWDELDSLNSHLGCTCTCVCEGKKKVAKFLEDQRVIQFLMGLNDVYAHARGNILMMSPLPNMDHAYSILLQDESQREIFVSPQYPTDAASFMVGPQGKFNQRNNIQKSWGTPQKQGNFQNMQQKFKRKAKYNPNVSCSHCMRTGHVREECYRLIGFPDDFQFTRSTNYHPAIKGNAVVTGQEGQEKNNTSSEGNISSQNQFFNKEQVSELVNIIKQVQIGSAAATTLEINANAVA</sequence>
<dbReference type="eggNOG" id="KOG0017">
    <property type="taxonomic scope" value="Eukaryota"/>
</dbReference>
<evidence type="ECO:0000313" key="4">
    <source>
        <dbReference type="RefSeq" id="XP_009779695.1"/>
    </source>
</evidence>
<dbReference type="RefSeq" id="XP_009779695.1">
    <property type="nucleotide sequence ID" value="XM_009781393.1"/>
</dbReference>
<dbReference type="GO" id="GO:0032259">
    <property type="term" value="P:methylation"/>
    <property type="evidence" value="ECO:0007669"/>
    <property type="project" value="UniProtKB-KW"/>
</dbReference>
<dbReference type="PANTHER" id="PTHR34222:SF33">
    <property type="entry name" value="RETROTRANSPOSON GAG DOMAIN-CONTAINING PROTEIN"/>
    <property type="match status" value="1"/>
</dbReference>
<gene>
    <name evidence="4" type="primary">LOC104228849</name>
</gene>
<dbReference type="PANTHER" id="PTHR34222">
    <property type="entry name" value="GAG_PRE-INTEGRS DOMAIN-CONTAINING PROTEIN"/>
    <property type="match status" value="1"/>
</dbReference>
<feature type="non-terminal residue" evidence="4">
    <location>
        <position position="304"/>
    </location>
</feature>
<keyword evidence="1" id="KW-0489">Methyltransferase</keyword>
<reference evidence="4" key="2">
    <citation type="submission" date="2025-08" db="UniProtKB">
        <authorList>
            <consortium name="RefSeq"/>
        </authorList>
    </citation>
    <scope>IDENTIFICATION</scope>
    <source>
        <tissue evidence="4">Leaf</tissue>
    </source>
</reference>
<dbReference type="GO" id="GO:0008168">
    <property type="term" value="F:methyltransferase activity"/>
    <property type="evidence" value="ECO:0007669"/>
    <property type="project" value="UniProtKB-KW"/>
</dbReference>
<organism evidence="3 4">
    <name type="scientific">Nicotiana sylvestris</name>
    <name type="common">Wood tobacco</name>
    <name type="synonym">South American tobacco</name>
    <dbReference type="NCBI Taxonomy" id="4096"/>
    <lineage>
        <taxon>Eukaryota</taxon>
        <taxon>Viridiplantae</taxon>
        <taxon>Streptophyta</taxon>
        <taxon>Embryophyta</taxon>
        <taxon>Tracheophyta</taxon>
        <taxon>Spermatophyta</taxon>
        <taxon>Magnoliopsida</taxon>
        <taxon>eudicotyledons</taxon>
        <taxon>Gunneridae</taxon>
        <taxon>Pentapetalae</taxon>
        <taxon>asterids</taxon>
        <taxon>lamiids</taxon>
        <taxon>Solanales</taxon>
        <taxon>Solanaceae</taxon>
        <taxon>Nicotianoideae</taxon>
        <taxon>Nicotianeae</taxon>
        <taxon>Nicotiana</taxon>
    </lineage>
</organism>
<name>A0A1U7WZQ1_NICSY</name>
<proteinExistence type="predicted"/>
<dbReference type="AlphaFoldDB" id="A0A1U7WZQ1"/>
<evidence type="ECO:0000256" key="1">
    <source>
        <dbReference type="ARBA" id="ARBA00022603"/>
    </source>
</evidence>
<dbReference type="Pfam" id="PF00145">
    <property type="entry name" value="DNA_methylase"/>
    <property type="match status" value="1"/>
</dbReference>
<dbReference type="Proteomes" id="UP000189701">
    <property type="component" value="Unplaced"/>
</dbReference>
<keyword evidence="2" id="KW-0808">Transferase</keyword>
<evidence type="ECO:0000313" key="3">
    <source>
        <dbReference type="Proteomes" id="UP000189701"/>
    </source>
</evidence>
<evidence type="ECO:0000256" key="2">
    <source>
        <dbReference type="ARBA" id="ARBA00022679"/>
    </source>
</evidence>